<evidence type="ECO:0000313" key="14">
    <source>
        <dbReference type="Proteomes" id="UP001589647"/>
    </source>
</evidence>
<gene>
    <name evidence="13" type="ORF">ACFFV7_05025</name>
</gene>
<dbReference type="Pfam" id="PF02518">
    <property type="entry name" value="HATPase_c"/>
    <property type="match status" value="1"/>
</dbReference>
<keyword evidence="4" id="KW-0808">Transferase</keyword>
<comment type="catalytic activity">
    <reaction evidence="1">
        <text>ATP + protein L-histidine = ADP + protein N-phospho-L-histidine.</text>
        <dbReference type="EC" id="2.7.13.3"/>
    </reaction>
</comment>
<keyword evidence="3" id="KW-0597">Phosphoprotein</keyword>
<evidence type="ECO:0000256" key="3">
    <source>
        <dbReference type="ARBA" id="ARBA00022553"/>
    </source>
</evidence>
<feature type="domain" description="DUF7134" evidence="12">
    <location>
        <begin position="13"/>
        <end position="158"/>
    </location>
</feature>
<organism evidence="13 14">
    <name type="scientific">Nonomuraea spiralis</name>
    <dbReference type="NCBI Taxonomy" id="46182"/>
    <lineage>
        <taxon>Bacteria</taxon>
        <taxon>Bacillati</taxon>
        <taxon>Actinomycetota</taxon>
        <taxon>Actinomycetes</taxon>
        <taxon>Streptosporangiales</taxon>
        <taxon>Streptosporangiaceae</taxon>
        <taxon>Nonomuraea</taxon>
    </lineage>
</organism>
<evidence type="ECO:0000256" key="1">
    <source>
        <dbReference type="ARBA" id="ARBA00000085"/>
    </source>
</evidence>
<feature type="domain" description="Histidine kinase/HSP90-like ATPase" evidence="10">
    <location>
        <begin position="286"/>
        <end position="405"/>
    </location>
</feature>
<keyword evidence="7" id="KW-0067">ATP-binding</keyword>
<dbReference type="Gene3D" id="1.20.5.1930">
    <property type="match status" value="1"/>
</dbReference>
<dbReference type="EMBL" id="JBHMEI010000002">
    <property type="protein sequence ID" value="MFB9200546.1"/>
    <property type="molecule type" value="Genomic_DNA"/>
</dbReference>
<accession>A0ABV5I7R2</accession>
<dbReference type="EC" id="2.7.13.3" evidence="2"/>
<protein>
    <recommendedName>
        <fullName evidence="2">histidine kinase</fullName>
        <ecNumber evidence="2">2.7.13.3</ecNumber>
    </recommendedName>
</protein>
<dbReference type="PANTHER" id="PTHR24421:SF10">
    <property type="entry name" value="NITRATE_NITRITE SENSOR PROTEIN NARQ"/>
    <property type="match status" value="1"/>
</dbReference>
<evidence type="ECO:0000256" key="2">
    <source>
        <dbReference type="ARBA" id="ARBA00012438"/>
    </source>
</evidence>
<evidence type="ECO:0000256" key="4">
    <source>
        <dbReference type="ARBA" id="ARBA00022679"/>
    </source>
</evidence>
<dbReference type="InterPro" id="IPR036890">
    <property type="entry name" value="HATPase_C_sf"/>
</dbReference>
<evidence type="ECO:0000256" key="6">
    <source>
        <dbReference type="ARBA" id="ARBA00022777"/>
    </source>
</evidence>
<dbReference type="SUPFAM" id="SSF55874">
    <property type="entry name" value="ATPase domain of HSP90 chaperone/DNA topoisomerase II/histidine kinase"/>
    <property type="match status" value="1"/>
</dbReference>
<feature type="domain" description="Signal transduction histidine kinase subgroup 3 dimerisation and phosphoacceptor" evidence="11">
    <location>
        <begin position="179"/>
        <end position="238"/>
    </location>
</feature>
<keyword evidence="14" id="KW-1185">Reference proteome</keyword>
<evidence type="ECO:0000313" key="13">
    <source>
        <dbReference type="EMBL" id="MFB9200546.1"/>
    </source>
</evidence>
<evidence type="ECO:0000259" key="12">
    <source>
        <dbReference type="Pfam" id="PF23539"/>
    </source>
</evidence>
<dbReference type="InterPro" id="IPR011712">
    <property type="entry name" value="Sig_transdc_His_kin_sub3_dim/P"/>
</dbReference>
<evidence type="ECO:0000259" key="11">
    <source>
        <dbReference type="Pfam" id="PF07730"/>
    </source>
</evidence>
<dbReference type="InterPro" id="IPR055558">
    <property type="entry name" value="DUF7134"/>
</dbReference>
<dbReference type="Pfam" id="PF07730">
    <property type="entry name" value="HisKA_3"/>
    <property type="match status" value="1"/>
</dbReference>
<feature type="compositionally biased region" description="Low complexity" evidence="9">
    <location>
        <begin position="351"/>
        <end position="361"/>
    </location>
</feature>
<evidence type="ECO:0000256" key="5">
    <source>
        <dbReference type="ARBA" id="ARBA00022741"/>
    </source>
</evidence>
<dbReference type="Gene3D" id="3.30.565.10">
    <property type="entry name" value="Histidine kinase-like ATPase, C-terminal domain"/>
    <property type="match status" value="1"/>
</dbReference>
<name>A0ABV5I7R2_9ACTN</name>
<keyword evidence="8" id="KW-0902">Two-component regulatory system</keyword>
<keyword evidence="5" id="KW-0547">Nucleotide-binding</keyword>
<evidence type="ECO:0000256" key="8">
    <source>
        <dbReference type="ARBA" id="ARBA00023012"/>
    </source>
</evidence>
<feature type="compositionally biased region" description="Acidic residues" evidence="9">
    <location>
        <begin position="433"/>
        <end position="449"/>
    </location>
</feature>
<sequence length="471" mass="50023">METTDRLVSALGALARRSPVPADALLATVLFLATLGPGQVLASGRPERLVLQAALVAPLAWRRRAPMTVFCAIAAAAAIQWLLDVQLPADAALLVALYTVAARRSWRWSLAAGLTLEAGVLLAAVRWAPPGRFPFTAATLTTMAAAALTTGLWMRARRAYVTSLEHDREQRARLAVAEERARMTRDVHDIVTHNLSVMVALADSAAYVRHRAPDRAAAAVEQIAATGRQALADMRRTLDPGEQASTLRPAPGIAQLGPLTERMRAAGLPTRLELTGDPKPVPAAAQLTIYRLTQESLTNVLKHAPGATAKVKIHLTRQHATLEITNTPSTPRRLPHPEPPPTTTPEHLHPGRPSSNPPRRGQTAPSTPSGRGLAGMSERVAAYGGTLHAGPLPDTGWRVAANLNLTDTLAVTPDTNLGDDFANAPADALSDTPTDDPVDDFDADLDGDITDVPQGDSHGTPGNHLTSRNRA</sequence>
<evidence type="ECO:0000256" key="7">
    <source>
        <dbReference type="ARBA" id="ARBA00022840"/>
    </source>
</evidence>
<proteinExistence type="predicted"/>
<evidence type="ECO:0000256" key="9">
    <source>
        <dbReference type="SAM" id="MobiDB-lite"/>
    </source>
</evidence>
<feature type="region of interest" description="Disordered" evidence="9">
    <location>
        <begin position="322"/>
        <end position="374"/>
    </location>
</feature>
<dbReference type="GO" id="GO:0016301">
    <property type="term" value="F:kinase activity"/>
    <property type="evidence" value="ECO:0007669"/>
    <property type="project" value="UniProtKB-KW"/>
</dbReference>
<dbReference type="Proteomes" id="UP001589647">
    <property type="component" value="Unassembled WGS sequence"/>
</dbReference>
<reference evidence="13 14" key="1">
    <citation type="submission" date="2024-09" db="EMBL/GenBank/DDBJ databases">
        <authorList>
            <person name="Sun Q."/>
            <person name="Mori K."/>
        </authorList>
    </citation>
    <scope>NUCLEOTIDE SEQUENCE [LARGE SCALE GENOMIC DNA]</scope>
    <source>
        <strain evidence="13 14">CCM 3426</strain>
    </source>
</reference>
<feature type="region of interest" description="Disordered" evidence="9">
    <location>
        <begin position="422"/>
        <end position="471"/>
    </location>
</feature>
<dbReference type="Pfam" id="PF23539">
    <property type="entry name" value="DUF7134"/>
    <property type="match status" value="1"/>
</dbReference>
<evidence type="ECO:0000259" key="10">
    <source>
        <dbReference type="Pfam" id="PF02518"/>
    </source>
</evidence>
<dbReference type="RefSeq" id="WP_229824504.1">
    <property type="nucleotide sequence ID" value="NZ_BMRC01000014.1"/>
</dbReference>
<dbReference type="InterPro" id="IPR050482">
    <property type="entry name" value="Sensor_HK_TwoCompSys"/>
</dbReference>
<keyword evidence="6 13" id="KW-0418">Kinase</keyword>
<dbReference type="PANTHER" id="PTHR24421">
    <property type="entry name" value="NITRATE/NITRITE SENSOR PROTEIN NARX-RELATED"/>
    <property type="match status" value="1"/>
</dbReference>
<dbReference type="CDD" id="cd16917">
    <property type="entry name" value="HATPase_UhpB-NarQ-NarX-like"/>
    <property type="match status" value="1"/>
</dbReference>
<comment type="caution">
    <text evidence="13">The sequence shown here is derived from an EMBL/GenBank/DDBJ whole genome shotgun (WGS) entry which is preliminary data.</text>
</comment>
<dbReference type="InterPro" id="IPR003594">
    <property type="entry name" value="HATPase_dom"/>
</dbReference>